<evidence type="ECO:0000313" key="1">
    <source>
        <dbReference type="EMBL" id="MCI96487.1"/>
    </source>
</evidence>
<comment type="caution">
    <text evidence="1">The sequence shown here is derived from an EMBL/GenBank/DDBJ whole genome shotgun (WGS) entry which is preliminary data.</text>
</comment>
<reference evidence="1 2" key="1">
    <citation type="journal article" date="2018" name="Front. Plant Sci.">
        <title>Red Clover (Trifolium pratense) and Zigzag Clover (T. medium) - A Picture of Genomic Similarities and Differences.</title>
        <authorList>
            <person name="Dluhosova J."/>
            <person name="Istvanek J."/>
            <person name="Nedelnik J."/>
            <person name="Repkova J."/>
        </authorList>
    </citation>
    <scope>NUCLEOTIDE SEQUENCE [LARGE SCALE GENOMIC DNA]</scope>
    <source>
        <strain evidence="2">cv. 10/8</strain>
        <tissue evidence="1">Leaf</tissue>
    </source>
</reference>
<protein>
    <submittedName>
        <fullName evidence="1">Uncharacterized protein</fullName>
    </submittedName>
</protein>
<proteinExistence type="predicted"/>
<sequence length="42" mass="4910">MFFSSGAKSWCARAKTKMELVREEAWELEESSNYGTRVRSHI</sequence>
<feature type="non-terminal residue" evidence="1">
    <location>
        <position position="42"/>
    </location>
</feature>
<name>A0A392W7Y1_9FABA</name>
<accession>A0A392W7Y1</accession>
<organism evidence="1 2">
    <name type="scientific">Trifolium medium</name>
    <dbReference type="NCBI Taxonomy" id="97028"/>
    <lineage>
        <taxon>Eukaryota</taxon>
        <taxon>Viridiplantae</taxon>
        <taxon>Streptophyta</taxon>
        <taxon>Embryophyta</taxon>
        <taxon>Tracheophyta</taxon>
        <taxon>Spermatophyta</taxon>
        <taxon>Magnoliopsida</taxon>
        <taxon>eudicotyledons</taxon>
        <taxon>Gunneridae</taxon>
        <taxon>Pentapetalae</taxon>
        <taxon>rosids</taxon>
        <taxon>fabids</taxon>
        <taxon>Fabales</taxon>
        <taxon>Fabaceae</taxon>
        <taxon>Papilionoideae</taxon>
        <taxon>50 kb inversion clade</taxon>
        <taxon>NPAAA clade</taxon>
        <taxon>Hologalegina</taxon>
        <taxon>IRL clade</taxon>
        <taxon>Trifolieae</taxon>
        <taxon>Trifolium</taxon>
    </lineage>
</organism>
<evidence type="ECO:0000313" key="2">
    <source>
        <dbReference type="Proteomes" id="UP000265520"/>
    </source>
</evidence>
<dbReference type="AlphaFoldDB" id="A0A392W7Y1"/>
<keyword evidence="2" id="KW-1185">Reference proteome</keyword>
<dbReference type="Proteomes" id="UP000265520">
    <property type="component" value="Unassembled WGS sequence"/>
</dbReference>
<dbReference type="EMBL" id="LXQA011416092">
    <property type="protein sequence ID" value="MCI96487.1"/>
    <property type="molecule type" value="Genomic_DNA"/>
</dbReference>